<dbReference type="Proteomes" id="UP001241748">
    <property type="component" value="Unassembled WGS sequence"/>
</dbReference>
<keyword evidence="5" id="KW-0449">Lipoprotein</keyword>
<evidence type="ECO:0000256" key="3">
    <source>
        <dbReference type="ARBA" id="ARBA00023136"/>
    </source>
</evidence>
<organism evidence="8 9">
    <name type="scientific">Neobacillus driksii</name>
    <dbReference type="NCBI Taxonomy" id="3035913"/>
    <lineage>
        <taxon>Bacteria</taxon>
        <taxon>Bacillati</taxon>
        <taxon>Bacillota</taxon>
        <taxon>Bacilli</taxon>
        <taxon>Bacillales</taxon>
        <taxon>Bacillaceae</taxon>
        <taxon>Neobacillus</taxon>
    </lineage>
</organism>
<comment type="caution">
    <text evidence="8">The sequence shown here is derived from an EMBL/GenBank/DDBJ whole genome shotgun (WGS) entry which is preliminary data.</text>
</comment>
<dbReference type="RefSeq" id="WP_306075512.1">
    <property type="nucleotide sequence ID" value="NZ_JAROBZ020000001.1"/>
</dbReference>
<evidence type="ECO:0000256" key="1">
    <source>
        <dbReference type="ARBA" id="ARBA00022475"/>
    </source>
</evidence>
<feature type="region of interest" description="Disordered" evidence="6">
    <location>
        <begin position="427"/>
        <end position="452"/>
    </location>
</feature>
<evidence type="ECO:0000313" key="9">
    <source>
        <dbReference type="Proteomes" id="UP001241748"/>
    </source>
</evidence>
<dbReference type="PROSITE" id="PS51257">
    <property type="entry name" value="PROKAR_LIPOPROTEIN"/>
    <property type="match status" value="1"/>
</dbReference>
<proteinExistence type="predicted"/>
<feature type="compositionally biased region" description="Polar residues" evidence="6">
    <location>
        <begin position="443"/>
        <end position="452"/>
    </location>
</feature>
<dbReference type="InterPro" id="IPR050490">
    <property type="entry name" value="Bact_solute-bd_prot1"/>
</dbReference>
<feature type="signal peptide" evidence="7">
    <location>
        <begin position="1"/>
        <end position="23"/>
    </location>
</feature>
<keyword evidence="4" id="KW-0564">Palmitate</keyword>
<evidence type="ECO:0000256" key="7">
    <source>
        <dbReference type="SAM" id="SignalP"/>
    </source>
</evidence>
<evidence type="ECO:0000256" key="2">
    <source>
        <dbReference type="ARBA" id="ARBA00022729"/>
    </source>
</evidence>
<keyword evidence="3" id="KW-0472">Membrane</keyword>
<reference evidence="8 9" key="1">
    <citation type="submission" date="2024-05" db="EMBL/GenBank/DDBJ databases">
        <authorList>
            <person name="Venkateswaran K."/>
        </authorList>
    </citation>
    <scope>NUCLEOTIDE SEQUENCE [LARGE SCALE GENOMIC DNA]</scope>
    <source>
        <strain evidence="8 9">179-C4-2-HS</strain>
    </source>
</reference>
<dbReference type="Gene3D" id="3.40.190.10">
    <property type="entry name" value="Periplasmic binding protein-like II"/>
    <property type="match status" value="1"/>
</dbReference>
<dbReference type="PANTHER" id="PTHR43649:SF33">
    <property type="entry name" value="POLYGALACTURONAN_RHAMNOGALACTURONAN-BINDING PROTEIN YTCQ"/>
    <property type="match status" value="1"/>
</dbReference>
<accession>A0ABV4YPV4</accession>
<gene>
    <name evidence="8" type="ORF">P5G62_006610</name>
</gene>
<dbReference type="EMBL" id="JAROBZ020000001">
    <property type="protein sequence ID" value="MFB3166777.1"/>
    <property type="molecule type" value="Genomic_DNA"/>
</dbReference>
<feature type="chain" id="PRO_5046476109" evidence="7">
    <location>
        <begin position="24"/>
        <end position="452"/>
    </location>
</feature>
<evidence type="ECO:0000256" key="4">
    <source>
        <dbReference type="ARBA" id="ARBA00023139"/>
    </source>
</evidence>
<dbReference type="SUPFAM" id="SSF53850">
    <property type="entry name" value="Periplasmic binding protein-like II"/>
    <property type="match status" value="1"/>
</dbReference>
<evidence type="ECO:0000256" key="5">
    <source>
        <dbReference type="ARBA" id="ARBA00023288"/>
    </source>
</evidence>
<evidence type="ECO:0000256" key="6">
    <source>
        <dbReference type="SAM" id="MobiDB-lite"/>
    </source>
</evidence>
<protein>
    <submittedName>
        <fullName evidence="8">Sugar ABC transporter substrate-binding protein</fullName>
    </submittedName>
</protein>
<name>A0ABV4YPV4_9BACI</name>
<keyword evidence="2 7" id="KW-0732">Signal</keyword>
<keyword evidence="9" id="KW-1185">Reference proteome</keyword>
<dbReference type="PANTHER" id="PTHR43649">
    <property type="entry name" value="ARABINOSE-BINDING PROTEIN-RELATED"/>
    <property type="match status" value="1"/>
</dbReference>
<dbReference type="InterPro" id="IPR006059">
    <property type="entry name" value="SBP"/>
</dbReference>
<keyword evidence="1" id="KW-1003">Cell membrane</keyword>
<evidence type="ECO:0000313" key="8">
    <source>
        <dbReference type="EMBL" id="MFB3166777.1"/>
    </source>
</evidence>
<sequence>MKQSLKTISIFFISSFFLFIISACDNNPSQKETIGTDNEKKVTLDFLWFSDGVEGKVMKEIIKDYQAKNQNVEIKLIEVAYQDLDTKLKRMIAGGEPPALARITDTGNFADFALDLTPYVGRAEEFTSQFLPAIKPYYVKENKIIAAPMDVTANCIIYNKTLFIKAGVQVPQTPDEVWTWDEFAEALKTVKEKGGAKQGLLVDFTPRRYSTLVYQFGGSIMTENGSAPAINNEKGVAALDYFVKLHKDGIIPESVWLGVEDPIKLFRSGQAAAHLSGNWMLSNYSEIENFEWGVTYLPKKEIRSSVPGGKYIMGFKNTEVEHETADFIKYLASKKVNAKFNQESLLLSSRLDNNELNYEFGKEMFKIFSNELENTPIIAAEDWRNQEVISQVSSHMRDSIMKALNGEVTSQEAMDAVAEKIREAIEGSHTNQIENKNEVPDDLQTSNQSASY</sequence>
<dbReference type="Pfam" id="PF01547">
    <property type="entry name" value="SBP_bac_1"/>
    <property type="match status" value="1"/>
</dbReference>
<dbReference type="CDD" id="cd13585">
    <property type="entry name" value="PBP2_TMBP_like"/>
    <property type="match status" value="1"/>
</dbReference>